<dbReference type="PANTHER" id="PTHR31722">
    <property type="entry name" value="OS06G0675200 PROTEIN"/>
    <property type="match status" value="1"/>
</dbReference>
<sequence length="375" mass="40190">MASAVVNSLALSPPPESFPWVNPRISFSYDLAEIPSAAPTERRPTPDASTEDFEFLLDNPGAMLPAEELFSDGKLVPLQLGAPMPSPEADPPSAEIALPEPPETRRKAEIAGPDPYAFSPRAPRCTARWRELLGLRRARVPKPGAQENAIAATAAPAAASRSANARSSLKLLLYRNLKPPSLDASLSTPLLRVSDLEHTAIASRFSLSSSSSSGADHEDLTRLSIDSDKQNHAAPRAQPSPATASARARAAWKPTAPPSPRGASVDSPRMSSSGKIVFQGLERSSSSPGGFTRPRRPRGVERSYSAHVRVTPVLNVVPVRSLRGSSKPVSVFGLSHLFTPQQKKDGNGLATSRAVSSRPVRRQQQKTTKENSFRK</sequence>
<evidence type="ECO:0000256" key="1">
    <source>
        <dbReference type="SAM" id="MobiDB-lite"/>
    </source>
</evidence>
<dbReference type="PANTHER" id="PTHR31722:SF0">
    <property type="entry name" value="OS06G0675200 PROTEIN"/>
    <property type="match status" value="1"/>
</dbReference>
<proteinExistence type="predicted"/>
<feature type="region of interest" description="Disordered" evidence="1">
    <location>
        <begin position="226"/>
        <end position="304"/>
    </location>
</feature>
<feature type="region of interest" description="Disordered" evidence="1">
    <location>
        <begin position="339"/>
        <end position="375"/>
    </location>
</feature>
<gene>
    <name evidence="2" type="ORF">Cni_G24663</name>
</gene>
<evidence type="ECO:0000313" key="2">
    <source>
        <dbReference type="EMBL" id="WOL15882.1"/>
    </source>
</evidence>
<protein>
    <submittedName>
        <fullName evidence="2">Serine/arginine repetitive matrix protein 2-like</fullName>
    </submittedName>
</protein>
<feature type="compositionally biased region" description="Low complexity" evidence="1">
    <location>
        <begin position="233"/>
        <end position="254"/>
    </location>
</feature>
<keyword evidence="3" id="KW-1185">Reference proteome</keyword>
<reference evidence="2 3" key="1">
    <citation type="submission" date="2023-10" db="EMBL/GenBank/DDBJ databases">
        <title>Chromosome-scale genome assembly provides insights into flower coloration mechanisms of Canna indica.</title>
        <authorList>
            <person name="Li C."/>
        </authorList>
    </citation>
    <scope>NUCLEOTIDE SEQUENCE [LARGE SCALE GENOMIC DNA]</scope>
    <source>
        <tissue evidence="2">Flower</tissue>
    </source>
</reference>
<organism evidence="2 3">
    <name type="scientific">Canna indica</name>
    <name type="common">Indian-shot</name>
    <dbReference type="NCBI Taxonomy" id="4628"/>
    <lineage>
        <taxon>Eukaryota</taxon>
        <taxon>Viridiplantae</taxon>
        <taxon>Streptophyta</taxon>
        <taxon>Embryophyta</taxon>
        <taxon>Tracheophyta</taxon>
        <taxon>Spermatophyta</taxon>
        <taxon>Magnoliopsida</taxon>
        <taxon>Liliopsida</taxon>
        <taxon>Zingiberales</taxon>
        <taxon>Cannaceae</taxon>
        <taxon>Canna</taxon>
    </lineage>
</organism>
<evidence type="ECO:0000313" key="3">
    <source>
        <dbReference type="Proteomes" id="UP001327560"/>
    </source>
</evidence>
<name>A0AAQ3KVI7_9LILI</name>
<feature type="compositionally biased region" description="Low complexity" evidence="1">
    <location>
        <begin position="283"/>
        <end position="292"/>
    </location>
</feature>
<dbReference type="Proteomes" id="UP001327560">
    <property type="component" value="Chromosome 8"/>
</dbReference>
<accession>A0AAQ3KVI7</accession>
<dbReference type="EMBL" id="CP136897">
    <property type="protein sequence ID" value="WOL15882.1"/>
    <property type="molecule type" value="Genomic_DNA"/>
</dbReference>
<dbReference type="AlphaFoldDB" id="A0AAQ3KVI7"/>